<gene>
    <name evidence="1" type="ORF">FGO68_gene8224</name>
</gene>
<sequence length="96" mass="10847">MSCAACSATLIFAYSNLIMPSSFSESFALLKISTLVYLRLCLMRNVWISLDRSSDVISAELKPSTKTITLSSICLKYNYIQGYFIIQVAIIERNYQ</sequence>
<reference evidence="1" key="1">
    <citation type="submission" date="2019-06" db="EMBL/GenBank/DDBJ databases">
        <authorList>
            <person name="Zheng W."/>
        </authorList>
    </citation>
    <scope>NUCLEOTIDE SEQUENCE</scope>
    <source>
        <strain evidence="1">QDHG01</strain>
    </source>
</reference>
<protein>
    <submittedName>
        <fullName evidence="1">Uncharacterized protein</fullName>
    </submittedName>
</protein>
<evidence type="ECO:0000313" key="1">
    <source>
        <dbReference type="EMBL" id="TNV75254.1"/>
    </source>
</evidence>
<dbReference type="EMBL" id="RRYP01016010">
    <property type="protein sequence ID" value="TNV75254.1"/>
    <property type="molecule type" value="Genomic_DNA"/>
</dbReference>
<organism evidence="1 2">
    <name type="scientific">Halteria grandinella</name>
    <dbReference type="NCBI Taxonomy" id="5974"/>
    <lineage>
        <taxon>Eukaryota</taxon>
        <taxon>Sar</taxon>
        <taxon>Alveolata</taxon>
        <taxon>Ciliophora</taxon>
        <taxon>Intramacronucleata</taxon>
        <taxon>Spirotrichea</taxon>
        <taxon>Stichotrichia</taxon>
        <taxon>Sporadotrichida</taxon>
        <taxon>Halteriidae</taxon>
        <taxon>Halteria</taxon>
    </lineage>
</organism>
<dbReference type="AlphaFoldDB" id="A0A8J8NID2"/>
<evidence type="ECO:0000313" key="2">
    <source>
        <dbReference type="Proteomes" id="UP000785679"/>
    </source>
</evidence>
<keyword evidence="2" id="KW-1185">Reference proteome</keyword>
<comment type="caution">
    <text evidence="1">The sequence shown here is derived from an EMBL/GenBank/DDBJ whole genome shotgun (WGS) entry which is preliminary data.</text>
</comment>
<dbReference type="Proteomes" id="UP000785679">
    <property type="component" value="Unassembled WGS sequence"/>
</dbReference>
<name>A0A8J8NID2_HALGN</name>
<proteinExistence type="predicted"/>
<accession>A0A8J8NID2</accession>